<evidence type="ECO:0000256" key="1">
    <source>
        <dbReference type="ARBA" id="ARBA00006525"/>
    </source>
</evidence>
<dbReference type="AlphaFoldDB" id="A0A379E547"/>
<dbReference type="InterPro" id="IPR041614">
    <property type="entry name" value="DprA_WH"/>
</dbReference>
<reference evidence="4 5" key="1">
    <citation type="submission" date="2018-06" db="EMBL/GenBank/DDBJ databases">
        <authorList>
            <consortium name="Pathogen Informatics"/>
            <person name="Doyle S."/>
        </authorList>
    </citation>
    <scope>NUCLEOTIDE SEQUENCE [LARGE SCALE GENOMIC DNA]</scope>
    <source>
        <strain evidence="4 5">NCTC13067</strain>
    </source>
</reference>
<protein>
    <submittedName>
        <fullName evidence="4">DNA protecting protein DprA</fullName>
    </submittedName>
</protein>
<dbReference type="PANTHER" id="PTHR43022:SF1">
    <property type="entry name" value="PROTEIN SMF"/>
    <property type="match status" value="1"/>
</dbReference>
<evidence type="ECO:0000313" key="4">
    <source>
        <dbReference type="EMBL" id="SUB87815.1"/>
    </source>
</evidence>
<proteinExistence type="inferred from homology"/>
<dbReference type="InterPro" id="IPR057666">
    <property type="entry name" value="DrpA_SLOG"/>
</dbReference>
<organism evidence="4 5">
    <name type="scientific">Prevotella denticola</name>
    <dbReference type="NCBI Taxonomy" id="28129"/>
    <lineage>
        <taxon>Bacteria</taxon>
        <taxon>Pseudomonadati</taxon>
        <taxon>Bacteroidota</taxon>
        <taxon>Bacteroidia</taxon>
        <taxon>Bacteroidales</taxon>
        <taxon>Prevotellaceae</taxon>
        <taxon>Prevotella</taxon>
    </lineage>
</organism>
<dbReference type="Proteomes" id="UP000255469">
    <property type="component" value="Unassembled WGS sequence"/>
</dbReference>
<dbReference type="NCBIfam" id="TIGR00732">
    <property type="entry name" value="dprA"/>
    <property type="match status" value="1"/>
</dbReference>
<dbReference type="GO" id="GO:0009294">
    <property type="term" value="P:DNA-mediated transformation"/>
    <property type="evidence" value="ECO:0007669"/>
    <property type="project" value="InterPro"/>
</dbReference>
<evidence type="ECO:0000259" key="2">
    <source>
        <dbReference type="Pfam" id="PF02481"/>
    </source>
</evidence>
<feature type="domain" description="DprA winged helix" evidence="3">
    <location>
        <begin position="312"/>
        <end position="366"/>
    </location>
</feature>
<dbReference type="EMBL" id="UGTM01000001">
    <property type="protein sequence ID" value="SUB87815.1"/>
    <property type="molecule type" value="Genomic_DNA"/>
</dbReference>
<evidence type="ECO:0000259" key="3">
    <source>
        <dbReference type="Pfam" id="PF17782"/>
    </source>
</evidence>
<dbReference type="InterPro" id="IPR003488">
    <property type="entry name" value="DprA"/>
</dbReference>
<name>A0A379E547_9BACT</name>
<dbReference type="SUPFAM" id="SSF102405">
    <property type="entry name" value="MCP/YpsA-like"/>
    <property type="match status" value="1"/>
</dbReference>
<dbReference type="Gene3D" id="3.40.50.450">
    <property type="match status" value="1"/>
</dbReference>
<gene>
    <name evidence="4" type="primary">smf</name>
    <name evidence="4" type="ORF">NCTC13067_01496</name>
</gene>
<comment type="similarity">
    <text evidence="1">Belongs to the DprA/Smf family.</text>
</comment>
<sequence>MESLNAILLTRLTRFHLAELAELYRRAGSATAVIEHKRDIRDILPDASIHLVQALKDIDSLRDRAEQELEYDRQHDIQPICMNDEHYPQRLRECPDAPILLYYLGNADLNSRHVISIVGTRHCTTYGQDIIRSFVKELKTICPDVLIFSGLAYGVDIHTHRAALQNGFDTIGVLAHGLDDLYPRVHRDTAVQMMRRGGLLTEYMTHTQPVARNFVQRNRIVAGCSDATILIESASKGGGLITCSIARSYGREVFAFPGSVHSDYSEGCNNLIRDNGAALITSATDLVKAMGWEEDARLEQAHQRGIERTLFPDLSPEENSVVRVLAKNNDLQINLLSIQAGLPVSRLTGILFALEMKGIIRAMAGGCYHLLA</sequence>
<dbReference type="Pfam" id="PF02481">
    <property type="entry name" value="DNA_processg_A"/>
    <property type="match status" value="1"/>
</dbReference>
<dbReference type="PANTHER" id="PTHR43022">
    <property type="entry name" value="PROTEIN SMF"/>
    <property type="match status" value="1"/>
</dbReference>
<accession>A0A379E547</accession>
<evidence type="ECO:0000313" key="5">
    <source>
        <dbReference type="Proteomes" id="UP000255469"/>
    </source>
</evidence>
<dbReference type="RefSeq" id="WP_004354004.1">
    <property type="nucleotide sequence ID" value="NZ_CAUTKA010000013.1"/>
</dbReference>
<dbReference type="Pfam" id="PF17782">
    <property type="entry name" value="WHD_DprA"/>
    <property type="match status" value="1"/>
</dbReference>
<feature type="domain" description="Smf/DprA SLOG" evidence="2">
    <location>
        <begin position="80"/>
        <end position="290"/>
    </location>
</feature>